<dbReference type="PANTHER" id="PTHR19288">
    <property type="entry name" value="4-NITROPHENYLPHOSPHATASE-RELATED"/>
    <property type="match status" value="1"/>
</dbReference>
<dbReference type="PIRSF" id="PIRSF000915">
    <property type="entry name" value="PGP-type_phosphatase"/>
    <property type="match status" value="1"/>
</dbReference>
<dbReference type="OrthoDB" id="413953at2759"/>
<dbReference type="SFLD" id="SFLDG01129">
    <property type="entry name" value="C1.5:_HAD__Beta-PGM__Phosphata"/>
    <property type="match status" value="1"/>
</dbReference>
<protein>
    <submittedName>
        <fullName evidence="7">Glycerol-3-phosphate phosphatase</fullName>
    </submittedName>
</protein>
<dbReference type="Pfam" id="PF13344">
    <property type="entry name" value="Hydrolase_6"/>
    <property type="match status" value="1"/>
</dbReference>
<dbReference type="SUPFAM" id="SSF56784">
    <property type="entry name" value="HAD-like"/>
    <property type="match status" value="1"/>
</dbReference>
<feature type="binding site" evidence="5">
    <location>
        <position position="40"/>
    </location>
    <ligand>
        <name>Mg(2+)</name>
        <dbReference type="ChEBI" id="CHEBI:18420"/>
    </ligand>
</feature>
<comment type="cofactor">
    <cofactor evidence="5">
        <name>Mg(2+)</name>
        <dbReference type="ChEBI" id="CHEBI:18420"/>
    </cofactor>
    <text evidence="5">Divalent metal ions. Mg(2+) is the most effective.</text>
</comment>
<dbReference type="InterPro" id="IPR036412">
    <property type="entry name" value="HAD-like_sf"/>
</dbReference>
<organism evidence="6 7">
    <name type="scientific">Drosophila lebanonensis</name>
    <name type="common">Fruit fly</name>
    <name type="synonym">Scaptodrosophila lebanonensis</name>
    <dbReference type="NCBI Taxonomy" id="7225"/>
    <lineage>
        <taxon>Eukaryota</taxon>
        <taxon>Metazoa</taxon>
        <taxon>Ecdysozoa</taxon>
        <taxon>Arthropoda</taxon>
        <taxon>Hexapoda</taxon>
        <taxon>Insecta</taxon>
        <taxon>Pterygota</taxon>
        <taxon>Neoptera</taxon>
        <taxon>Endopterygota</taxon>
        <taxon>Diptera</taxon>
        <taxon>Brachycera</taxon>
        <taxon>Muscomorpha</taxon>
        <taxon>Ephydroidea</taxon>
        <taxon>Drosophilidae</taxon>
        <taxon>Scaptodrosophila</taxon>
    </lineage>
</organism>
<feature type="active site" description="Nucleophile" evidence="3">
    <location>
        <position position="40"/>
    </location>
</feature>
<dbReference type="NCBIfam" id="TIGR01452">
    <property type="entry name" value="PGP_euk"/>
    <property type="match status" value="1"/>
</dbReference>
<dbReference type="GO" id="GO:0016791">
    <property type="term" value="F:phosphatase activity"/>
    <property type="evidence" value="ECO:0007669"/>
    <property type="project" value="InterPro"/>
</dbReference>
<keyword evidence="1 2" id="KW-0378">Hydrolase</keyword>
<sequence>MNLAFCRTVQQQKKGCCKLLTLNKYSVQQWLKSFDAIIYDADGVLWRTDKELEGASATFNALRAMGKRAYICTNNSTKSHLGICKKAQDMGILIEEHEVLTSAQALARFLAEKKFKKKVYIMGEEGIGAELRAVGIEHLPIGKEVMFGPDMYEYAKAMPLDKDVGAIAVGEDRDFSVPKLTKVACYLTDPSVMFLATNRDIAFPVAKGRYVPGAGVLVATVKAITKRAPMTCGKPNPYMCNQLLREGNIKPERTLMVGDTVYTDIQFGYNCGFQTLLVGSGVSTLDDVKKLQSSKQPRAYQQVPDLYVPKLSDLLKFLPSRNG</sequence>
<gene>
    <name evidence="7" type="primary">LOC115623038</name>
</gene>
<keyword evidence="6" id="KW-1185">Reference proteome</keyword>
<feature type="active site" description="Proton donor" evidence="3">
    <location>
        <position position="42"/>
    </location>
</feature>
<dbReference type="Pfam" id="PF13242">
    <property type="entry name" value="Hydrolase_like"/>
    <property type="match status" value="1"/>
</dbReference>
<feature type="binding site" evidence="5">
    <location>
        <position position="42"/>
    </location>
    <ligand>
        <name>Mg(2+)</name>
        <dbReference type="ChEBI" id="CHEBI:18420"/>
    </ligand>
</feature>
<keyword evidence="5" id="KW-0479">Metal-binding</keyword>
<dbReference type="RefSeq" id="XP_030373075.1">
    <property type="nucleotide sequence ID" value="XM_030517215.1"/>
</dbReference>
<evidence type="ECO:0000256" key="3">
    <source>
        <dbReference type="PIRSR" id="PIRSR000915-1"/>
    </source>
</evidence>
<dbReference type="AlphaFoldDB" id="A0A6J2TCG1"/>
<dbReference type="InterPro" id="IPR006349">
    <property type="entry name" value="PGP_euk"/>
</dbReference>
<dbReference type="GO" id="GO:0005737">
    <property type="term" value="C:cytoplasm"/>
    <property type="evidence" value="ECO:0007669"/>
    <property type="project" value="TreeGrafter"/>
</dbReference>
<accession>A0A6J2TCG1</accession>
<evidence type="ECO:0000313" key="6">
    <source>
        <dbReference type="Proteomes" id="UP000504634"/>
    </source>
</evidence>
<evidence type="ECO:0000256" key="1">
    <source>
        <dbReference type="ARBA" id="ARBA00022801"/>
    </source>
</evidence>
<evidence type="ECO:0000256" key="4">
    <source>
        <dbReference type="PIRSR" id="PIRSR000915-2"/>
    </source>
</evidence>
<feature type="binding site" evidence="4">
    <location>
        <position position="234"/>
    </location>
    <ligand>
        <name>substrate</name>
    </ligand>
</feature>
<evidence type="ECO:0000313" key="7">
    <source>
        <dbReference type="RefSeq" id="XP_030373075.1"/>
    </source>
</evidence>
<reference evidence="7" key="1">
    <citation type="submission" date="2025-08" db="UniProtKB">
        <authorList>
            <consortium name="RefSeq"/>
        </authorList>
    </citation>
    <scope>IDENTIFICATION</scope>
    <source>
        <strain evidence="7">11010-0011.00</strain>
        <tissue evidence="7">Whole body</tissue>
    </source>
</reference>
<dbReference type="NCBIfam" id="TIGR01460">
    <property type="entry name" value="HAD-SF-IIA"/>
    <property type="match status" value="1"/>
</dbReference>
<evidence type="ECO:0000256" key="2">
    <source>
        <dbReference type="PIRNR" id="PIRNR000915"/>
    </source>
</evidence>
<dbReference type="SFLD" id="SFLDS00003">
    <property type="entry name" value="Haloacid_Dehalogenase"/>
    <property type="match status" value="1"/>
</dbReference>
<evidence type="ECO:0000256" key="5">
    <source>
        <dbReference type="PIRSR" id="PIRSR000915-3"/>
    </source>
</evidence>
<dbReference type="GO" id="GO:0046872">
    <property type="term" value="F:metal ion binding"/>
    <property type="evidence" value="ECO:0007669"/>
    <property type="project" value="UniProtKB-KW"/>
</dbReference>
<keyword evidence="5" id="KW-0460">Magnesium</keyword>
<dbReference type="InterPro" id="IPR023214">
    <property type="entry name" value="HAD_sf"/>
</dbReference>
<proteinExistence type="inferred from homology"/>
<dbReference type="PANTHER" id="PTHR19288:SF93">
    <property type="entry name" value="FI11325P-RELATED"/>
    <property type="match status" value="1"/>
</dbReference>
<dbReference type="Proteomes" id="UP000504634">
    <property type="component" value="Unplaced"/>
</dbReference>
<dbReference type="InterPro" id="IPR006357">
    <property type="entry name" value="HAD-SF_hydro_IIA"/>
</dbReference>
<comment type="similarity">
    <text evidence="2">Belongs to the HAD-like hydrolase superfamily.</text>
</comment>
<dbReference type="GeneID" id="115623038"/>
<feature type="binding site" evidence="5">
    <location>
        <position position="259"/>
    </location>
    <ligand>
        <name>Mg(2+)</name>
        <dbReference type="ChEBI" id="CHEBI:18420"/>
    </ligand>
</feature>
<dbReference type="Gene3D" id="3.40.50.1000">
    <property type="entry name" value="HAD superfamily/HAD-like"/>
    <property type="match status" value="2"/>
</dbReference>
<name>A0A6J2TCG1_DROLE</name>